<evidence type="ECO:0000256" key="9">
    <source>
        <dbReference type="SAM" id="MobiDB-lite"/>
    </source>
</evidence>
<dbReference type="Pfam" id="PF00015">
    <property type="entry name" value="MCPsignal"/>
    <property type="match status" value="1"/>
</dbReference>
<proteinExistence type="inferred from homology"/>
<gene>
    <name evidence="13" type="ORF">HMPREF9625_00802</name>
</gene>
<dbReference type="RefSeq" id="WP_009534662.1">
    <property type="nucleotide sequence ID" value="NZ_KE148312.1"/>
</dbReference>
<name>G9WN69_9FIRM</name>
<keyword evidence="2" id="KW-1003">Cell membrane</keyword>
<dbReference type="Pfam" id="PF02743">
    <property type="entry name" value="dCache_1"/>
    <property type="match status" value="1"/>
</dbReference>
<evidence type="ECO:0008006" key="15">
    <source>
        <dbReference type="Google" id="ProtNLM"/>
    </source>
</evidence>
<dbReference type="Gene3D" id="3.30.450.20">
    <property type="entry name" value="PAS domain"/>
    <property type="match status" value="1"/>
</dbReference>
<dbReference type="Gene3D" id="1.10.287.950">
    <property type="entry name" value="Methyl-accepting chemotaxis protein"/>
    <property type="match status" value="1"/>
</dbReference>
<dbReference type="InterPro" id="IPR029151">
    <property type="entry name" value="Sensor-like_sf"/>
</dbReference>
<dbReference type="PANTHER" id="PTHR43531">
    <property type="entry name" value="PROTEIN ICFG"/>
    <property type="match status" value="1"/>
</dbReference>
<evidence type="ECO:0000256" key="6">
    <source>
        <dbReference type="ARBA" id="ARBA00023136"/>
    </source>
</evidence>
<evidence type="ECO:0000256" key="8">
    <source>
        <dbReference type="PROSITE-ProRule" id="PRU00284"/>
    </source>
</evidence>
<evidence type="ECO:0000256" key="7">
    <source>
        <dbReference type="ARBA" id="ARBA00029447"/>
    </source>
</evidence>
<evidence type="ECO:0000259" key="11">
    <source>
        <dbReference type="PROSITE" id="PS50111"/>
    </source>
</evidence>
<dbReference type="GO" id="GO:0004888">
    <property type="term" value="F:transmembrane signaling receptor activity"/>
    <property type="evidence" value="ECO:0007669"/>
    <property type="project" value="InterPro"/>
</dbReference>
<keyword evidence="14" id="KW-1185">Reference proteome</keyword>
<reference evidence="13" key="2">
    <citation type="submission" date="2013-03" db="EMBL/GenBank/DDBJ databases">
        <title>The Genome Sequence of Oribacterium sp. ACB1.</title>
        <authorList>
            <consortium name="The Broad Institute Genomics Platform"/>
            <consortium name="The Broad Institute Genome Sequencing Center for Infectious Disease"/>
            <person name="Earl A."/>
            <person name="Ward D."/>
            <person name="Feldgarden M."/>
            <person name="Gevers D."/>
            <person name="Sizova M."/>
            <person name="Hazen A."/>
            <person name="Epstein S."/>
            <person name="Walker B."/>
            <person name="Young S."/>
            <person name="Zeng Q."/>
            <person name="Gargeya S."/>
            <person name="Fitzgerald M."/>
            <person name="Haas B."/>
            <person name="Abouelleil A."/>
            <person name="Allen A.W."/>
            <person name="Alvarado L."/>
            <person name="Arachchi H.M."/>
            <person name="Berlin A.M."/>
            <person name="Chapman S.B."/>
            <person name="Gainer-Dewar J."/>
            <person name="Goldberg J."/>
            <person name="Griggs A."/>
            <person name="Gujja S."/>
            <person name="Hansen M."/>
            <person name="Howarth C."/>
            <person name="Imamovic A."/>
            <person name="Ireland A."/>
            <person name="Larimer J."/>
            <person name="McCowan C."/>
            <person name="Murphy C."/>
            <person name="Pearson M."/>
            <person name="Poon T.W."/>
            <person name="Priest M."/>
            <person name="Roberts A."/>
            <person name="Saif S."/>
            <person name="Shea T."/>
            <person name="Sisk P."/>
            <person name="Sykes S."/>
            <person name="Wortman J."/>
            <person name="Nusbaum C."/>
            <person name="Birren B."/>
        </authorList>
    </citation>
    <scope>NUCLEOTIDE SEQUENCE [LARGE SCALE GENOMIC DNA]</scope>
    <source>
        <strain evidence="13">ACB1</strain>
    </source>
</reference>
<dbReference type="InterPro" id="IPR004090">
    <property type="entry name" value="Chemotax_Me-accpt_rcpt"/>
</dbReference>
<feature type="transmembrane region" description="Helical" evidence="10">
    <location>
        <begin position="39"/>
        <end position="59"/>
    </location>
</feature>
<organism evidence="13 14">
    <name type="scientific">Oribacterium parvum ACB1</name>
    <dbReference type="NCBI Taxonomy" id="796943"/>
    <lineage>
        <taxon>Bacteria</taxon>
        <taxon>Bacillati</taxon>
        <taxon>Bacillota</taxon>
        <taxon>Clostridia</taxon>
        <taxon>Lachnospirales</taxon>
        <taxon>Lachnospiraceae</taxon>
        <taxon>Oribacterium</taxon>
    </lineage>
</organism>
<dbReference type="InterPro" id="IPR003660">
    <property type="entry name" value="HAMP_dom"/>
</dbReference>
<evidence type="ECO:0000256" key="1">
    <source>
        <dbReference type="ARBA" id="ARBA00004651"/>
    </source>
</evidence>
<dbReference type="SUPFAM" id="SSF103190">
    <property type="entry name" value="Sensory domain-like"/>
    <property type="match status" value="1"/>
</dbReference>
<dbReference type="GO" id="GO:0005886">
    <property type="term" value="C:plasma membrane"/>
    <property type="evidence" value="ECO:0007669"/>
    <property type="project" value="TreeGrafter"/>
</dbReference>
<dbReference type="Proteomes" id="UP000018461">
    <property type="component" value="Unassembled WGS sequence"/>
</dbReference>
<comment type="caution">
    <text evidence="13">The sequence shown here is derived from an EMBL/GenBank/DDBJ whole genome shotgun (WGS) entry which is preliminary data.</text>
</comment>
<feature type="domain" description="HAMP" evidence="12">
    <location>
        <begin position="392"/>
        <end position="444"/>
    </location>
</feature>
<evidence type="ECO:0000256" key="2">
    <source>
        <dbReference type="ARBA" id="ARBA00022475"/>
    </source>
</evidence>
<dbReference type="EMBL" id="AFZC02000003">
    <property type="protein sequence ID" value="EHL11235.1"/>
    <property type="molecule type" value="Genomic_DNA"/>
</dbReference>
<dbReference type="AlphaFoldDB" id="G9WN69"/>
<keyword evidence="8" id="KW-0807">Transducer</keyword>
<reference evidence="13" key="1">
    <citation type="submission" date="2011-08" db="EMBL/GenBank/DDBJ databases">
        <authorList>
            <consortium name="The Broad Institute Genome Sequencing Platform"/>
            <person name="Earl A."/>
            <person name="Ward D."/>
            <person name="Feldgarden M."/>
            <person name="Gevers D."/>
            <person name="Sizova M."/>
            <person name="Hazen A."/>
            <person name="Epstein S."/>
            <person name="Young S.K."/>
            <person name="Zeng Q."/>
            <person name="Gargeya S."/>
            <person name="Fitzgerald M."/>
            <person name="Haas B."/>
            <person name="Abouelleil A."/>
            <person name="Alvarado L."/>
            <person name="Arachchi H.M."/>
            <person name="Berlin A."/>
            <person name="Brown A."/>
            <person name="Chapman S.B."/>
            <person name="Chen Z."/>
            <person name="Dunbar C."/>
            <person name="Freedman E."/>
            <person name="Gearin G."/>
            <person name="Gellesch M."/>
            <person name="Goldberg J."/>
            <person name="Griggs A."/>
            <person name="Gujja S."/>
            <person name="Heiman D."/>
            <person name="Howarth C."/>
            <person name="Larson L."/>
            <person name="Lui A."/>
            <person name="MacDonald P.J.P."/>
            <person name="Montmayeur A."/>
            <person name="Murphy C."/>
            <person name="Neiman D."/>
            <person name="Pearson M."/>
            <person name="Priest M."/>
            <person name="Roberts A."/>
            <person name="Saif S."/>
            <person name="Shea T."/>
            <person name="Shenoy N."/>
            <person name="Sisk P."/>
            <person name="Stolte C."/>
            <person name="Sykes S."/>
            <person name="Wortman J."/>
            <person name="Nusbaum C."/>
            <person name="Birren B."/>
        </authorList>
    </citation>
    <scope>NUCLEOTIDE SEQUENCE</scope>
    <source>
        <strain evidence="13">ACB1</strain>
    </source>
</reference>
<dbReference type="CDD" id="cd06225">
    <property type="entry name" value="HAMP"/>
    <property type="match status" value="1"/>
</dbReference>
<accession>G9WN69</accession>
<dbReference type="PROSITE" id="PS50111">
    <property type="entry name" value="CHEMOTAXIS_TRANSDUC_2"/>
    <property type="match status" value="1"/>
</dbReference>
<evidence type="ECO:0000256" key="10">
    <source>
        <dbReference type="SAM" id="Phobius"/>
    </source>
</evidence>
<evidence type="ECO:0000313" key="13">
    <source>
        <dbReference type="EMBL" id="EHL11235.1"/>
    </source>
</evidence>
<dbReference type="PATRIC" id="fig|796943.3.peg.1208"/>
<evidence type="ECO:0000256" key="3">
    <source>
        <dbReference type="ARBA" id="ARBA00022500"/>
    </source>
</evidence>
<dbReference type="Gene3D" id="6.10.340.10">
    <property type="match status" value="1"/>
</dbReference>
<dbReference type="GO" id="GO:0007165">
    <property type="term" value="P:signal transduction"/>
    <property type="evidence" value="ECO:0007669"/>
    <property type="project" value="UniProtKB-KW"/>
</dbReference>
<evidence type="ECO:0000313" key="14">
    <source>
        <dbReference type="Proteomes" id="UP000018461"/>
    </source>
</evidence>
<sequence length="744" mass="82329">MGKVQGSTVISNDSDLNLNHLQKKKNKITGKAMNLSLKLPLILGFVSAIVILCMNVGLIRSMRIAFEKSLNKNMEDKAQASGDELSALISEMDAIASIIYNGISTVEDTSETQWSIENIKQEKQHVTPMEKMDFRSRIVDKELNMAQYNSESVLIDSLNALIASNENIAGVGAFFEPGAFVDVNWDYAPYLNREGYKAKKLINFSYDYYREKEYYEKAKETQKTVITDVYEDLLNGEKIISISRPMVFNGKFIGVVFLDVDVNIFSSIQQADSRFPSLFTNILDEHGDVIYSQDKDIIGKPIIEEKTENEAKKISAKLQEGKLFSLMEKNQDSVKKRVYYFPTEIMGNTWWIMLSVKNREFMAPIYAVIILSFFLASAAVFTMVLVLFTLIKKSLRPLQKIAKVGGKVARGDFSEEITYLKDDEIGQIGNGFQEVMNRIKEITADLQEKLEELAKGNFRVNLEEEEKYQGEYHPLIDSLRSIRADLNATILEIQKSASEVSSSSDQVSSGAQSLSQGATEQASSVQELSASMSDIDHSIKITTKKAEEAKGLSEQTGSAVTLSNQKMEEMSKAMEEITEKSSEIGKIIKTIDDIAFQTNILSLNAAIEAARAGEAGKGFAVVADEVGNLAQKSAKAAQNTGVLIEETKEAVERGARITRETGESLSDVVKRVGKIKAMISDITKETLRESEGMSQLTIGMDQISAVVQNNSATAEESAAAAEELSGQAGILDDLVSKFKLQEEK</sequence>
<comment type="similarity">
    <text evidence="7">Belongs to the methyl-accepting chemotaxis (MCP) protein family.</text>
</comment>
<evidence type="ECO:0000256" key="5">
    <source>
        <dbReference type="ARBA" id="ARBA00022989"/>
    </source>
</evidence>
<dbReference type="PROSITE" id="PS50885">
    <property type="entry name" value="HAMP"/>
    <property type="match status" value="1"/>
</dbReference>
<dbReference type="InterPro" id="IPR051310">
    <property type="entry name" value="MCP_chemotaxis"/>
</dbReference>
<feature type="domain" description="Methyl-accepting transducer" evidence="11">
    <location>
        <begin position="496"/>
        <end position="725"/>
    </location>
</feature>
<keyword evidence="6 10" id="KW-0472">Membrane</keyword>
<dbReference type="SMART" id="SM00283">
    <property type="entry name" value="MA"/>
    <property type="match status" value="1"/>
</dbReference>
<dbReference type="SUPFAM" id="SSF58104">
    <property type="entry name" value="Methyl-accepting chemotaxis protein (MCP) signaling domain"/>
    <property type="match status" value="1"/>
</dbReference>
<dbReference type="STRING" id="796943.HMPREF9625_00802"/>
<dbReference type="PANTHER" id="PTHR43531:SF11">
    <property type="entry name" value="METHYL-ACCEPTING CHEMOTAXIS PROTEIN 3"/>
    <property type="match status" value="1"/>
</dbReference>
<dbReference type="InterPro" id="IPR004089">
    <property type="entry name" value="MCPsignal_dom"/>
</dbReference>
<keyword evidence="3" id="KW-0145">Chemotaxis</keyword>
<feature type="region of interest" description="Disordered" evidence="9">
    <location>
        <begin position="499"/>
        <end position="529"/>
    </location>
</feature>
<feature type="compositionally biased region" description="Low complexity" evidence="9">
    <location>
        <begin position="499"/>
        <end position="515"/>
    </location>
</feature>
<keyword evidence="4 10" id="KW-0812">Transmembrane</keyword>
<dbReference type="HOGENOM" id="CLU_000445_107_12_9"/>
<feature type="compositionally biased region" description="Polar residues" evidence="9">
    <location>
        <begin position="516"/>
        <end position="529"/>
    </location>
</feature>
<evidence type="ECO:0000259" key="12">
    <source>
        <dbReference type="PROSITE" id="PS50885"/>
    </source>
</evidence>
<dbReference type="CDD" id="cd12913">
    <property type="entry name" value="PDC1_MCP_like"/>
    <property type="match status" value="1"/>
</dbReference>
<feature type="transmembrane region" description="Helical" evidence="10">
    <location>
        <begin position="365"/>
        <end position="391"/>
    </location>
</feature>
<dbReference type="InterPro" id="IPR033479">
    <property type="entry name" value="dCache_1"/>
</dbReference>
<protein>
    <recommendedName>
        <fullName evidence="15">Methyl-accepting chemotaxis protein</fullName>
    </recommendedName>
</protein>
<dbReference type="CDD" id="cd11386">
    <property type="entry name" value="MCP_signal"/>
    <property type="match status" value="1"/>
</dbReference>
<dbReference type="PRINTS" id="PR00260">
    <property type="entry name" value="CHEMTRNSDUCR"/>
</dbReference>
<dbReference type="Pfam" id="PF00672">
    <property type="entry name" value="HAMP"/>
    <property type="match status" value="1"/>
</dbReference>
<keyword evidence="5 10" id="KW-1133">Transmembrane helix</keyword>
<comment type="subcellular location">
    <subcellularLocation>
        <location evidence="1">Cell membrane</location>
        <topology evidence="1">Multi-pass membrane protein</topology>
    </subcellularLocation>
</comment>
<evidence type="ECO:0000256" key="4">
    <source>
        <dbReference type="ARBA" id="ARBA00022692"/>
    </source>
</evidence>
<dbReference type="GO" id="GO:0006935">
    <property type="term" value="P:chemotaxis"/>
    <property type="evidence" value="ECO:0007669"/>
    <property type="project" value="UniProtKB-KW"/>
</dbReference>
<dbReference type="SMART" id="SM00304">
    <property type="entry name" value="HAMP"/>
    <property type="match status" value="1"/>
</dbReference>